<keyword evidence="11" id="KW-1185">Reference proteome</keyword>
<evidence type="ECO:0000313" key="10">
    <source>
        <dbReference type="EMBL" id="MBB5788991.1"/>
    </source>
</evidence>
<keyword evidence="3" id="KW-1003">Cell membrane</keyword>
<feature type="transmembrane region" description="Helical" evidence="7">
    <location>
        <begin position="157"/>
        <end position="176"/>
    </location>
</feature>
<evidence type="ECO:0000256" key="1">
    <source>
        <dbReference type="ARBA" id="ARBA00004651"/>
    </source>
</evidence>
<proteinExistence type="inferred from homology"/>
<name>A0A7W9GSP0_9ACTN</name>
<evidence type="ECO:0000256" key="2">
    <source>
        <dbReference type="ARBA" id="ARBA00022448"/>
    </source>
</evidence>
<evidence type="ECO:0000256" key="4">
    <source>
        <dbReference type="ARBA" id="ARBA00022692"/>
    </source>
</evidence>
<evidence type="ECO:0000256" key="7">
    <source>
        <dbReference type="RuleBase" id="RU363032"/>
    </source>
</evidence>
<feature type="transmembrane region" description="Helical" evidence="7">
    <location>
        <begin position="253"/>
        <end position="272"/>
    </location>
</feature>
<protein>
    <submittedName>
        <fullName evidence="10">NitT/TauT family transport system permease protein</fullName>
    </submittedName>
</protein>
<dbReference type="Gene3D" id="1.10.3720.10">
    <property type="entry name" value="MetI-like"/>
    <property type="match status" value="1"/>
</dbReference>
<dbReference type="SUPFAM" id="SSF161098">
    <property type="entry name" value="MetI-like"/>
    <property type="match status" value="1"/>
</dbReference>
<dbReference type="Proteomes" id="UP000542813">
    <property type="component" value="Unassembled WGS sequence"/>
</dbReference>
<dbReference type="EMBL" id="JACHMM010000001">
    <property type="protein sequence ID" value="MBB5788991.1"/>
    <property type="molecule type" value="Genomic_DNA"/>
</dbReference>
<keyword evidence="6 7" id="KW-0472">Membrane</keyword>
<comment type="subcellular location">
    <subcellularLocation>
        <location evidence="1 7">Cell membrane</location>
        <topology evidence="1 7">Multi-pass membrane protein</topology>
    </subcellularLocation>
</comment>
<feature type="domain" description="ABC transmembrane type-1" evidence="9">
    <location>
        <begin position="91"/>
        <end position="272"/>
    </location>
</feature>
<dbReference type="RefSeq" id="WP_184824050.1">
    <property type="nucleotide sequence ID" value="NZ_JACHMM010000001.1"/>
</dbReference>
<dbReference type="CDD" id="cd06261">
    <property type="entry name" value="TM_PBP2"/>
    <property type="match status" value="1"/>
</dbReference>
<dbReference type="PANTHER" id="PTHR30151">
    <property type="entry name" value="ALKANE SULFONATE ABC TRANSPORTER-RELATED, MEMBRANE SUBUNIT"/>
    <property type="match status" value="1"/>
</dbReference>
<evidence type="ECO:0000313" key="11">
    <source>
        <dbReference type="Proteomes" id="UP000542813"/>
    </source>
</evidence>
<comment type="caution">
    <text evidence="10">The sequence shown here is derived from an EMBL/GenBank/DDBJ whole genome shotgun (WGS) entry which is preliminary data.</text>
</comment>
<evidence type="ECO:0000256" key="3">
    <source>
        <dbReference type="ARBA" id="ARBA00022475"/>
    </source>
</evidence>
<dbReference type="AlphaFoldDB" id="A0A7W9GSP0"/>
<keyword evidence="2 7" id="KW-0813">Transport</keyword>
<evidence type="ECO:0000256" key="8">
    <source>
        <dbReference type="SAM" id="MobiDB-lite"/>
    </source>
</evidence>
<feature type="transmembrane region" description="Helical" evidence="7">
    <location>
        <begin position="132"/>
        <end position="151"/>
    </location>
</feature>
<feature type="transmembrane region" description="Helical" evidence="7">
    <location>
        <begin position="43"/>
        <end position="62"/>
    </location>
</feature>
<dbReference type="PANTHER" id="PTHR30151:SF0">
    <property type="entry name" value="ABC TRANSPORTER PERMEASE PROTEIN MJ0413-RELATED"/>
    <property type="match status" value="1"/>
</dbReference>
<comment type="similarity">
    <text evidence="7">Belongs to the binding-protein-dependent transport system permease family.</text>
</comment>
<gene>
    <name evidence="10" type="ORF">HD601_003566</name>
</gene>
<keyword evidence="5 7" id="KW-1133">Transmembrane helix</keyword>
<dbReference type="PROSITE" id="PS50928">
    <property type="entry name" value="ABC_TM1"/>
    <property type="match status" value="1"/>
</dbReference>
<organism evidence="10 11">
    <name type="scientific">Jiangella mangrovi</name>
    <dbReference type="NCBI Taxonomy" id="1524084"/>
    <lineage>
        <taxon>Bacteria</taxon>
        <taxon>Bacillati</taxon>
        <taxon>Actinomycetota</taxon>
        <taxon>Actinomycetes</taxon>
        <taxon>Jiangellales</taxon>
        <taxon>Jiangellaceae</taxon>
        <taxon>Jiangella</taxon>
    </lineage>
</organism>
<evidence type="ECO:0000256" key="5">
    <source>
        <dbReference type="ARBA" id="ARBA00022989"/>
    </source>
</evidence>
<dbReference type="GO" id="GO:0055085">
    <property type="term" value="P:transmembrane transport"/>
    <property type="evidence" value="ECO:0007669"/>
    <property type="project" value="InterPro"/>
</dbReference>
<evidence type="ECO:0000256" key="6">
    <source>
        <dbReference type="ARBA" id="ARBA00023136"/>
    </source>
</evidence>
<feature type="transmembrane region" description="Helical" evidence="7">
    <location>
        <begin position="222"/>
        <end position="241"/>
    </location>
</feature>
<sequence>MTDARIDVASPHLAGGRGEPSPPAGASKPWWHRAGLTTSRRRALISLLVGVAIWEFVARVLVDGSLFFVPLTDVVRAGYDLTLTGELQHHAWVSFQEFFYGIMLAVVVGVPLGMAVGISARVRDYVQPWISGFYSTPLIALAPLFILWLGIGIVSKVAVVFAMALFPITINTTAGIKNTDQDLIDVARAFGYSRSDIFRKVLLPSALSFIVTGFRLAVGRGIVAVVVAEFFGSRGGLGYLILVSSQSFAMDRLLLAVLLLAFTGVIGIGLVGRLERRLAPWREDMTV</sequence>
<dbReference type="InterPro" id="IPR000515">
    <property type="entry name" value="MetI-like"/>
</dbReference>
<feature type="region of interest" description="Disordered" evidence="8">
    <location>
        <begin position="1"/>
        <end position="28"/>
    </location>
</feature>
<evidence type="ECO:0000259" key="9">
    <source>
        <dbReference type="PROSITE" id="PS50928"/>
    </source>
</evidence>
<reference evidence="10 11" key="1">
    <citation type="submission" date="2020-08" db="EMBL/GenBank/DDBJ databases">
        <title>Sequencing the genomes of 1000 actinobacteria strains.</title>
        <authorList>
            <person name="Klenk H.-P."/>
        </authorList>
    </citation>
    <scope>NUCLEOTIDE SEQUENCE [LARGE SCALE GENOMIC DNA]</scope>
    <source>
        <strain evidence="10 11">DSM 102122</strain>
    </source>
</reference>
<keyword evidence="4 7" id="KW-0812">Transmembrane</keyword>
<feature type="transmembrane region" description="Helical" evidence="7">
    <location>
        <begin position="98"/>
        <end position="120"/>
    </location>
</feature>
<accession>A0A7W9GSP0</accession>
<dbReference type="GO" id="GO:0005886">
    <property type="term" value="C:plasma membrane"/>
    <property type="evidence" value="ECO:0007669"/>
    <property type="project" value="UniProtKB-SubCell"/>
</dbReference>
<dbReference type="Pfam" id="PF00528">
    <property type="entry name" value="BPD_transp_1"/>
    <property type="match status" value="1"/>
</dbReference>
<dbReference type="InterPro" id="IPR035906">
    <property type="entry name" value="MetI-like_sf"/>
</dbReference>